<comment type="caution">
    <text evidence="1">The sequence shown here is derived from an EMBL/GenBank/DDBJ whole genome shotgun (WGS) entry which is preliminary data.</text>
</comment>
<dbReference type="InterPro" id="IPR021960">
    <property type="entry name" value="DUF3577"/>
</dbReference>
<keyword evidence="2" id="KW-1185">Reference proteome</keyword>
<proteinExistence type="predicted"/>
<reference evidence="1 2" key="1">
    <citation type="journal article" date="2011" name="PLoS Pathog.">
        <title>Dynamic evolution of pathogenicity revealed by sequencing and comparative genomics of 19 Pseudomonas syringae isolates.</title>
        <authorList>
            <person name="Baltrus D.A."/>
            <person name="Nishimura M.T."/>
            <person name="Romanchuk A."/>
            <person name="Chang J.H."/>
            <person name="Mukhtar M.S."/>
            <person name="Cherkis K."/>
            <person name="Roach J."/>
            <person name="Grant S.R."/>
            <person name="Jones C.D."/>
            <person name="Dangl J.L."/>
        </authorList>
    </citation>
    <scope>NUCLEOTIDE SEQUENCE [LARGE SCALE GENOMIC DNA]</scope>
    <source>
        <strain evidence="1 2">1704B</strain>
    </source>
</reference>
<protein>
    <submittedName>
        <fullName evidence="1">Uncharacterized protein</fullName>
    </submittedName>
</protein>
<name>F3GNC9_PSESJ</name>
<evidence type="ECO:0000313" key="1">
    <source>
        <dbReference type="EMBL" id="EGH48582.1"/>
    </source>
</evidence>
<dbReference type="AlphaFoldDB" id="F3GNC9"/>
<sequence length="38" mass="4342">MSNSTNETKYFDLHTVGIGYLNRIREVKPRKGAPFMAV</sequence>
<dbReference type="HOGENOM" id="CLU_3337354_0_0_6"/>
<evidence type="ECO:0000313" key="2">
    <source>
        <dbReference type="Proteomes" id="UP000004986"/>
    </source>
</evidence>
<dbReference type="Proteomes" id="UP000004986">
    <property type="component" value="Unassembled WGS sequence"/>
</dbReference>
<dbReference type="Pfam" id="PF12101">
    <property type="entry name" value="DUF3577"/>
    <property type="match status" value="1"/>
</dbReference>
<accession>F3GNC9</accession>
<gene>
    <name evidence="1" type="ORF">PSYPI_42225</name>
</gene>
<organism evidence="1 2">
    <name type="scientific">Pseudomonas syringae pv. pisi str. 1704B</name>
    <dbReference type="NCBI Taxonomy" id="629263"/>
    <lineage>
        <taxon>Bacteria</taxon>
        <taxon>Pseudomonadati</taxon>
        <taxon>Pseudomonadota</taxon>
        <taxon>Gammaproteobacteria</taxon>
        <taxon>Pseudomonadales</taxon>
        <taxon>Pseudomonadaceae</taxon>
        <taxon>Pseudomonas</taxon>
        <taxon>Pseudomonas syringae</taxon>
    </lineage>
</organism>
<feature type="non-terminal residue" evidence="1">
    <location>
        <position position="38"/>
    </location>
</feature>
<dbReference type="EMBL" id="AEAI01003264">
    <property type="protein sequence ID" value="EGH48582.1"/>
    <property type="molecule type" value="Genomic_DNA"/>
</dbReference>